<dbReference type="Proteomes" id="UP000724672">
    <property type="component" value="Unassembled WGS sequence"/>
</dbReference>
<dbReference type="InterPro" id="IPR022742">
    <property type="entry name" value="Hydrolase_4"/>
</dbReference>
<dbReference type="PANTHER" id="PTHR42886">
    <property type="entry name" value="RE40534P-RELATED"/>
    <property type="match status" value="1"/>
</dbReference>
<gene>
    <name evidence="2" type="ORF">GOQ27_10855</name>
</gene>
<dbReference type="AlphaFoldDB" id="A0A942UZ45"/>
<accession>A0A942UZ45</accession>
<reference evidence="2" key="1">
    <citation type="submission" date="2019-12" db="EMBL/GenBank/DDBJ databases">
        <title>Clostridiaceae gen. nov. sp. nov., isolated from sediment in Xinjiang, China.</title>
        <authorList>
            <person name="Zhang R."/>
        </authorList>
    </citation>
    <scope>NUCLEOTIDE SEQUENCE</scope>
    <source>
        <strain evidence="2">D2Q-11</strain>
    </source>
</reference>
<dbReference type="EMBL" id="WSFT01000039">
    <property type="protein sequence ID" value="MBS4538966.1"/>
    <property type="molecule type" value="Genomic_DNA"/>
</dbReference>
<feature type="domain" description="Serine aminopeptidase S33" evidence="1">
    <location>
        <begin position="25"/>
        <end position="232"/>
    </location>
</feature>
<keyword evidence="3" id="KW-1185">Reference proteome</keyword>
<proteinExistence type="predicted"/>
<sequence>MNKVNFQNSRGLNIVGNLNSVDSNTVIIMAHGFTSNKASRGRFDKLAEALNKAGYDALAIDFSGCGESDDDFLTVEKEVDDLNSAIQFVKSKGYERIALYGHSLGSLICLKCYSNEIVTMVLSGALTGPMKYNWDEFYTKEQMQELEEKGYLTEHTPKEVRKKVLVDKQILKDFEMINQENLLRDVNCPVLIIHGNNDEEEKQLYERSKSAMTLLSNDSKLKVIDGADHSFLEHFRILVVLTIDWYKKHLN</sequence>
<dbReference type="RefSeq" id="WP_203366889.1">
    <property type="nucleotide sequence ID" value="NZ_WSFT01000039.1"/>
</dbReference>
<dbReference type="Gene3D" id="3.40.50.1820">
    <property type="entry name" value="alpha/beta hydrolase"/>
    <property type="match status" value="1"/>
</dbReference>
<dbReference type="InterPro" id="IPR029058">
    <property type="entry name" value="AB_hydrolase_fold"/>
</dbReference>
<evidence type="ECO:0000313" key="3">
    <source>
        <dbReference type="Proteomes" id="UP000724672"/>
    </source>
</evidence>
<comment type="caution">
    <text evidence="2">The sequence shown here is derived from an EMBL/GenBank/DDBJ whole genome shotgun (WGS) entry which is preliminary data.</text>
</comment>
<dbReference type="GO" id="GO:0016787">
    <property type="term" value="F:hydrolase activity"/>
    <property type="evidence" value="ECO:0007669"/>
    <property type="project" value="UniProtKB-KW"/>
</dbReference>
<name>A0A942UZ45_9FIRM</name>
<dbReference type="SUPFAM" id="SSF53474">
    <property type="entry name" value="alpha/beta-Hydrolases"/>
    <property type="match status" value="1"/>
</dbReference>
<evidence type="ECO:0000313" key="2">
    <source>
        <dbReference type="EMBL" id="MBS4538966.1"/>
    </source>
</evidence>
<dbReference type="Pfam" id="PF12146">
    <property type="entry name" value="Hydrolase_4"/>
    <property type="match status" value="1"/>
</dbReference>
<evidence type="ECO:0000259" key="1">
    <source>
        <dbReference type="Pfam" id="PF12146"/>
    </source>
</evidence>
<dbReference type="PANTHER" id="PTHR42886:SF53">
    <property type="entry name" value="ALPHA_BETA-HYDROLASES SUPERFAMILY PROTEIN"/>
    <property type="match status" value="1"/>
</dbReference>
<protein>
    <submittedName>
        <fullName evidence="2">Alpha/beta fold hydrolase</fullName>
    </submittedName>
</protein>
<keyword evidence="2" id="KW-0378">Hydrolase</keyword>
<organism evidence="2 3">
    <name type="scientific">Anaeromonas frigoriresistens</name>
    <dbReference type="NCBI Taxonomy" id="2683708"/>
    <lineage>
        <taxon>Bacteria</taxon>
        <taxon>Bacillati</taxon>
        <taxon>Bacillota</taxon>
        <taxon>Tissierellia</taxon>
        <taxon>Tissierellales</taxon>
        <taxon>Thermohalobacteraceae</taxon>
        <taxon>Anaeromonas</taxon>
    </lineage>
</organism>